<dbReference type="GO" id="GO:0003677">
    <property type="term" value="F:DNA binding"/>
    <property type="evidence" value="ECO:0007669"/>
    <property type="project" value="UniProtKB-UniRule"/>
</dbReference>
<dbReference type="PANTHER" id="PTHR43479">
    <property type="entry name" value="ACREF/ENVCD OPERON REPRESSOR-RELATED"/>
    <property type="match status" value="1"/>
</dbReference>
<dbReference type="PANTHER" id="PTHR43479:SF22">
    <property type="entry name" value="TRANSCRIPTIONAL REGULATOR, TETR FAMILY"/>
    <property type="match status" value="1"/>
</dbReference>
<evidence type="ECO:0000256" key="2">
    <source>
        <dbReference type="ARBA" id="ARBA00023125"/>
    </source>
</evidence>
<keyword evidence="6" id="KW-1185">Reference proteome</keyword>
<dbReference type="Gene3D" id="1.10.357.10">
    <property type="entry name" value="Tetracycline Repressor, domain 2"/>
    <property type="match status" value="1"/>
</dbReference>
<dbReference type="Pfam" id="PF00440">
    <property type="entry name" value="TetR_N"/>
    <property type="match status" value="1"/>
</dbReference>
<dbReference type="InterPro" id="IPR009057">
    <property type="entry name" value="Homeodomain-like_sf"/>
</dbReference>
<dbReference type="Proteomes" id="UP000276349">
    <property type="component" value="Unassembled WGS sequence"/>
</dbReference>
<feature type="domain" description="HTH tetR-type" evidence="4">
    <location>
        <begin position="2"/>
        <end position="62"/>
    </location>
</feature>
<dbReference type="PRINTS" id="PR00455">
    <property type="entry name" value="HTHTETR"/>
</dbReference>
<dbReference type="RefSeq" id="WP_126293776.1">
    <property type="nucleotide sequence ID" value="NZ_CP155468.1"/>
</dbReference>
<protein>
    <submittedName>
        <fullName evidence="5">TetR/AcrR family transcriptional regulator</fullName>
    </submittedName>
</protein>
<evidence type="ECO:0000313" key="5">
    <source>
        <dbReference type="EMBL" id="RTQ93905.1"/>
    </source>
</evidence>
<keyword evidence="1" id="KW-0678">Repressor</keyword>
<reference evidence="5 6" key="1">
    <citation type="submission" date="2018-12" db="EMBL/GenBank/DDBJ databases">
        <authorList>
            <person name="Yu L."/>
        </authorList>
    </citation>
    <scope>NUCLEOTIDE SEQUENCE [LARGE SCALE GENOMIC DNA]</scope>
    <source>
        <strain evidence="5 6">S5H2222</strain>
    </source>
</reference>
<evidence type="ECO:0000256" key="1">
    <source>
        <dbReference type="ARBA" id="ARBA00022491"/>
    </source>
</evidence>
<feature type="DNA-binding region" description="H-T-H motif" evidence="3">
    <location>
        <begin position="25"/>
        <end position="44"/>
    </location>
</feature>
<proteinExistence type="predicted"/>
<dbReference type="OrthoDB" id="9812993at2"/>
<keyword evidence="2 3" id="KW-0238">DNA-binding</keyword>
<dbReference type="InterPro" id="IPR001647">
    <property type="entry name" value="HTH_TetR"/>
</dbReference>
<dbReference type="AlphaFoldDB" id="A0A431UTA9"/>
<evidence type="ECO:0000259" key="4">
    <source>
        <dbReference type="PROSITE" id="PS50977"/>
    </source>
</evidence>
<organism evidence="5 6">
    <name type="scientific">Lysinibacillus telephonicus</name>
    <dbReference type="NCBI Taxonomy" id="1714840"/>
    <lineage>
        <taxon>Bacteria</taxon>
        <taxon>Bacillati</taxon>
        <taxon>Bacillota</taxon>
        <taxon>Bacilli</taxon>
        <taxon>Bacillales</taxon>
        <taxon>Bacillaceae</taxon>
        <taxon>Lysinibacillus</taxon>
    </lineage>
</organism>
<comment type="caution">
    <text evidence="5">The sequence shown here is derived from an EMBL/GenBank/DDBJ whole genome shotgun (WGS) entry which is preliminary data.</text>
</comment>
<name>A0A431UTA9_9BACI</name>
<accession>A0A431UTA9</accession>
<dbReference type="InterPro" id="IPR050624">
    <property type="entry name" value="HTH-type_Tx_Regulator"/>
</dbReference>
<dbReference type="EMBL" id="RXNR01000015">
    <property type="protein sequence ID" value="RTQ93905.1"/>
    <property type="molecule type" value="Genomic_DNA"/>
</dbReference>
<gene>
    <name evidence="5" type="ORF">EKG35_07240</name>
</gene>
<dbReference type="PROSITE" id="PS50977">
    <property type="entry name" value="HTH_TETR_2"/>
    <property type="match status" value="1"/>
</dbReference>
<evidence type="ECO:0000256" key="3">
    <source>
        <dbReference type="PROSITE-ProRule" id="PRU00335"/>
    </source>
</evidence>
<dbReference type="SUPFAM" id="SSF46689">
    <property type="entry name" value="Homeodomain-like"/>
    <property type="match status" value="1"/>
</dbReference>
<sequence>MNTRKRQIIHAARQLFIEKGYNNTFINDIISAANISKGTFYNHFTSKSECLIAILEETREETISARYQVAVNKELNDKTVLIKQISLLIHVNRKRNLVQIFETLAGNADKEIKALLEKHMILELEWLASRFIDVYGEKIRDIAYECAVQTTGMIQQTIRTITIATNQLVSPEAVIKSVLDYIDAMIPRLLETKNLTITPDIIQALHLKIEEQLVTKESLIEQLQGFIEKLPNDFPENGIELSNYLLKELQSTEEKIYVLEAILLSFSKPFKNTPHEAEANEITIAFWRYLHIKKCGGNN</sequence>
<evidence type="ECO:0000313" key="6">
    <source>
        <dbReference type="Proteomes" id="UP000276349"/>
    </source>
</evidence>